<evidence type="ECO:0000256" key="5">
    <source>
        <dbReference type="SAM" id="Phobius"/>
    </source>
</evidence>
<keyword evidence="3 5" id="KW-1133">Transmembrane helix</keyword>
<accession>A0A553NSC7</accession>
<proteinExistence type="predicted"/>
<feature type="transmembrane region" description="Helical" evidence="5">
    <location>
        <begin position="44"/>
        <end position="66"/>
    </location>
</feature>
<evidence type="ECO:0000313" key="7">
    <source>
        <dbReference type="Proteomes" id="UP000318571"/>
    </source>
</evidence>
<keyword evidence="7" id="KW-1185">Reference proteome</keyword>
<dbReference type="Proteomes" id="UP000318571">
    <property type="component" value="Chromosome 1"/>
</dbReference>
<sequence length="165" mass="18347">MDLLTVKIITMVLLGGISLFLGLLPMAFRPCMKKKDGHKSKADIFISAFSCFGGGVILTTCLTHMLPEVNLFLKHNIEQGSFPDTGMPIAEILVLSGFMMIYIVEEVTHSCINQVSKDKTAQKVNPEEEPWVLQHGHTEIPTEIIIPPENLGFEVRFKKCKTCGK</sequence>
<dbReference type="Pfam" id="PF02535">
    <property type="entry name" value="Zip"/>
    <property type="match status" value="1"/>
</dbReference>
<keyword evidence="2 5" id="KW-0812">Transmembrane</keyword>
<feature type="transmembrane region" description="Helical" evidence="5">
    <location>
        <begin position="86"/>
        <end position="104"/>
    </location>
</feature>
<dbReference type="GO" id="GO:0005385">
    <property type="term" value="F:zinc ion transmembrane transporter activity"/>
    <property type="evidence" value="ECO:0007669"/>
    <property type="project" value="TreeGrafter"/>
</dbReference>
<dbReference type="GO" id="GO:0005886">
    <property type="term" value="C:plasma membrane"/>
    <property type="evidence" value="ECO:0007669"/>
    <property type="project" value="TreeGrafter"/>
</dbReference>
<evidence type="ECO:0000256" key="3">
    <source>
        <dbReference type="ARBA" id="ARBA00022989"/>
    </source>
</evidence>
<organism evidence="6 7">
    <name type="scientific">Tigriopus californicus</name>
    <name type="common">Marine copepod</name>
    <dbReference type="NCBI Taxonomy" id="6832"/>
    <lineage>
        <taxon>Eukaryota</taxon>
        <taxon>Metazoa</taxon>
        <taxon>Ecdysozoa</taxon>
        <taxon>Arthropoda</taxon>
        <taxon>Crustacea</taxon>
        <taxon>Multicrustacea</taxon>
        <taxon>Hexanauplia</taxon>
        <taxon>Copepoda</taxon>
        <taxon>Harpacticoida</taxon>
        <taxon>Harpacticidae</taxon>
        <taxon>Tigriopus</taxon>
    </lineage>
</organism>
<dbReference type="PANTHER" id="PTHR11040:SF203">
    <property type="entry name" value="FI18611P1-RELATED"/>
    <property type="match status" value="1"/>
</dbReference>
<dbReference type="AlphaFoldDB" id="A0A553NSC7"/>
<protein>
    <recommendedName>
        <fullName evidence="8">Zinc/iron permease</fullName>
    </recommendedName>
</protein>
<dbReference type="STRING" id="6832.A0A553NSC7"/>
<dbReference type="PANTHER" id="PTHR11040">
    <property type="entry name" value="ZINC/IRON TRANSPORTER"/>
    <property type="match status" value="1"/>
</dbReference>
<evidence type="ECO:0000256" key="2">
    <source>
        <dbReference type="ARBA" id="ARBA00022692"/>
    </source>
</evidence>
<evidence type="ECO:0008006" key="8">
    <source>
        <dbReference type="Google" id="ProtNLM"/>
    </source>
</evidence>
<dbReference type="OMA" id="THSCINQ"/>
<keyword evidence="4 5" id="KW-0472">Membrane</keyword>
<evidence type="ECO:0000256" key="4">
    <source>
        <dbReference type="ARBA" id="ARBA00023136"/>
    </source>
</evidence>
<comment type="subcellular location">
    <subcellularLocation>
        <location evidence="1">Membrane</location>
        <topology evidence="1">Multi-pass membrane protein</topology>
    </subcellularLocation>
</comment>
<comment type="caution">
    <text evidence="6">The sequence shown here is derived from an EMBL/GenBank/DDBJ whole genome shotgun (WGS) entry which is preliminary data.</text>
</comment>
<name>A0A553NSC7_TIGCA</name>
<evidence type="ECO:0000256" key="1">
    <source>
        <dbReference type="ARBA" id="ARBA00004141"/>
    </source>
</evidence>
<evidence type="ECO:0000313" key="6">
    <source>
        <dbReference type="EMBL" id="TRY68320.1"/>
    </source>
</evidence>
<dbReference type="InterPro" id="IPR003689">
    <property type="entry name" value="ZIP"/>
</dbReference>
<gene>
    <name evidence="6" type="ORF">TCAL_08077</name>
</gene>
<feature type="transmembrane region" description="Helical" evidence="5">
    <location>
        <begin position="6"/>
        <end position="24"/>
    </location>
</feature>
<dbReference type="EMBL" id="VCGU01000010">
    <property type="protein sequence ID" value="TRY68320.1"/>
    <property type="molecule type" value="Genomic_DNA"/>
</dbReference>
<reference evidence="6 7" key="1">
    <citation type="journal article" date="2018" name="Nat. Ecol. Evol.">
        <title>Genomic signatures of mitonuclear coevolution across populations of Tigriopus californicus.</title>
        <authorList>
            <person name="Barreto F.S."/>
            <person name="Watson E.T."/>
            <person name="Lima T.G."/>
            <person name="Willett C.S."/>
            <person name="Edmands S."/>
            <person name="Li W."/>
            <person name="Burton R.S."/>
        </authorList>
    </citation>
    <scope>NUCLEOTIDE SEQUENCE [LARGE SCALE GENOMIC DNA]</scope>
    <source>
        <strain evidence="6 7">San Diego</strain>
    </source>
</reference>